<feature type="region of interest" description="Disordered" evidence="1">
    <location>
        <begin position="112"/>
        <end position="138"/>
    </location>
</feature>
<organism evidence="3 4">
    <name type="scientific">Hemibagrus wyckioides</name>
    <dbReference type="NCBI Taxonomy" id="337641"/>
    <lineage>
        <taxon>Eukaryota</taxon>
        <taxon>Metazoa</taxon>
        <taxon>Chordata</taxon>
        <taxon>Craniata</taxon>
        <taxon>Vertebrata</taxon>
        <taxon>Euteleostomi</taxon>
        <taxon>Actinopterygii</taxon>
        <taxon>Neopterygii</taxon>
        <taxon>Teleostei</taxon>
        <taxon>Ostariophysi</taxon>
        <taxon>Siluriformes</taxon>
        <taxon>Bagridae</taxon>
        <taxon>Hemibagrus</taxon>
    </lineage>
</organism>
<dbReference type="AlphaFoldDB" id="A0A9D3SUL8"/>
<dbReference type="EMBL" id="JAHKSW010000006">
    <property type="protein sequence ID" value="KAG7331908.1"/>
    <property type="molecule type" value="Genomic_DNA"/>
</dbReference>
<dbReference type="Pfam" id="PF20302">
    <property type="entry name" value="HisK-N-like"/>
    <property type="match status" value="1"/>
</dbReference>
<feature type="region of interest" description="Disordered" evidence="1">
    <location>
        <begin position="1"/>
        <end position="60"/>
    </location>
</feature>
<feature type="domain" description="MAP3K HisK-N-like globin" evidence="2">
    <location>
        <begin position="54"/>
        <end position="104"/>
    </location>
</feature>
<name>A0A9D3SUL8_9TELE</name>
<evidence type="ECO:0000313" key="3">
    <source>
        <dbReference type="EMBL" id="KAG7331908.1"/>
    </source>
</evidence>
<feature type="compositionally biased region" description="Low complexity" evidence="1">
    <location>
        <begin position="7"/>
        <end position="42"/>
    </location>
</feature>
<keyword evidence="4" id="KW-1185">Reference proteome</keyword>
<evidence type="ECO:0000313" key="4">
    <source>
        <dbReference type="Proteomes" id="UP000824219"/>
    </source>
</evidence>
<protein>
    <recommendedName>
        <fullName evidence="2">MAP3K HisK-N-like globin domain-containing protein</fullName>
    </recommendedName>
</protein>
<gene>
    <name evidence="3" type="ORF">KOW79_005877</name>
</gene>
<evidence type="ECO:0000256" key="1">
    <source>
        <dbReference type="SAM" id="MobiDB-lite"/>
    </source>
</evidence>
<dbReference type="Proteomes" id="UP000824219">
    <property type="component" value="Linkage Group LG06"/>
</dbReference>
<proteinExistence type="predicted"/>
<accession>A0A9D3SUL8</accession>
<evidence type="ECO:0000259" key="2">
    <source>
        <dbReference type="Pfam" id="PF20302"/>
    </source>
</evidence>
<dbReference type="InterPro" id="IPR046873">
    <property type="entry name" value="HisK-N-like"/>
</dbReference>
<feature type="compositionally biased region" description="Polar residues" evidence="1">
    <location>
        <begin position="124"/>
        <end position="138"/>
    </location>
</feature>
<comment type="caution">
    <text evidence="3">The sequence shown here is derived from an EMBL/GenBank/DDBJ whole genome shotgun (WGS) entry which is preliminary data.</text>
</comment>
<sequence length="138" mass="14729">MRSISLPVPVVVEDTSSSSESDSVSPDNELSTNPSTSSPVSSALVRERSRSSLALPQGAEETKLKQEHIYTLVASLGDFVRVADRKIIANTLSQLKLELDFDSVCHQPAAGGAVRVPGRDEQSAAESQYQTSLDVRSG</sequence>
<reference evidence="3 4" key="1">
    <citation type="submission" date="2021-06" db="EMBL/GenBank/DDBJ databases">
        <title>Chromosome-level genome assembly of the red-tail catfish (Hemibagrus wyckioides).</title>
        <authorList>
            <person name="Shao F."/>
        </authorList>
    </citation>
    <scope>NUCLEOTIDE SEQUENCE [LARGE SCALE GENOMIC DNA]</scope>
    <source>
        <strain evidence="3">EC202008001</strain>
        <tissue evidence="3">Blood</tissue>
    </source>
</reference>